<evidence type="ECO:0008006" key="3">
    <source>
        <dbReference type="Google" id="ProtNLM"/>
    </source>
</evidence>
<name>A0A1L5PQN2_PSEPU</name>
<dbReference type="AlphaFoldDB" id="A0A1L5PQN2"/>
<organism evidence="1 2">
    <name type="scientific">Pseudomonas putida</name>
    <name type="common">Arthrobacter siderocapsulatus</name>
    <dbReference type="NCBI Taxonomy" id="303"/>
    <lineage>
        <taxon>Bacteria</taxon>
        <taxon>Pseudomonadati</taxon>
        <taxon>Pseudomonadota</taxon>
        <taxon>Gammaproteobacteria</taxon>
        <taxon>Pseudomonadales</taxon>
        <taxon>Pseudomonadaceae</taxon>
        <taxon>Pseudomonas</taxon>
    </lineage>
</organism>
<sequence length="376" mass="42891">MYFYVDESGQTGLNLFDPQQPILYYGVLSSPHNVDEVANDEIQELRERFGVARLHSSELGMGRLTSIASELSALQAKLDLTIDIYRISKPDHALISFFDQLFDQGLNKAVPWSAYWTPLRFVVLAKLAYLFDEDLIKLARKARIEKKTEKANTILQEVCNTLLCRIDYLPDPRSREIIRDALTWACKHPDEIHYNIYSNNDRLQISPNLIGFQSVMHGIALRLKVGGGDAAAIVVDRQGEFNRAQEWVANFYRSAKDKGGPWEVGPGLPKMDLSNIPDIPITCTPGDMSAGLELVDIYLWLMKRLFEKKDLSPELLELLAPQMEKGMTDEVSFAGIMKRWEPVLMNLPDPSPEEEKRARQLMARHEEYRKNHLDGI</sequence>
<dbReference type="EMBL" id="CP018743">
    <property type="protein sequence ID" value="APO82482.1"/>
    <property type="molecule type" value="Genomic_DNA"/>
</dbReference>
<evidence type="ECO:0000313" key="1">
    <source>
        <dbReference type="EMBL" id="APO82482.1"/>
    </source>
</evidence>
<dbReference type="Pfam" id="PF12686">
    <property type="entry name" value="DUF3800"/>
    <property type="match status" value="1"/>
</dbReference>
<evidence type="ECO:0000313" key="2">
    <source>
        <dbReference type="Proteomes" id="UP000185146"/>
    </source>
</evidence>
<dbReference type="Proteomes" id="UP000185146">
    <property type="component" value="Chromosome"/>
</dbReference>
<gene>
    <name evidence="1" type="ORF">BL240_13875</name>
</gene>
<proteinExistence type="predicted"/>
<dbReference type="RefSeq" id="WP_019751582.1">
    <property type="nucleotide sequence ID" value="NZ_CP018743.1"/>
</dbReference>
<accession>A0A1L5PQN2</accession>
<reference evidence="1 2" key="1">
    <citation type="submission" date="2016-12" db="EMBL/GenBank/DDBJ databases">
        <title>Draft Genome Sequence of Mercury Resistant Pseudomonas DRA525.</title>
        <authorList>
            <person name="Drace K.M."/>
        </authorList>
    </citation>
    <scope>NUCLEOTIDE SEQUENCE [LARGE SCALE GENOMIC DNA]</scope>
    <source>
        <strain evidence="1 2">DRA525</strain>
    </source>
</reference>
<dbReference type="InterPro" id="IPR024524">
    <property type="entry name" value="DUF3800"/>
</dbReference>
<protein>
    <recommendedName>
        <fullName evidence="3">DUF3800 domain-containing protein</fullName>
    </recommendedName>
</protein>